<dbReference type="EMBL" id="LYMM01000040">
    <property type="protein sequence ID" value="PNU04152.1"/>
    <property type="molecule type" value="Genomic_DNA"/>
</dbReference>
<reference evidence="1 2" key="1">
    <citation type="submission" date="2016-05" db="EMBL/GenBank/DDBJ databases">
        <title>Complete genome sequence of Novosphingobium guangzhouense SA925(T).</title>
        <authorList>
            <person name="Sha S."/>
        </authorList>
    </citation>
    <scope>NUCLEOTIDE SEQUENCE [LARGE SCALE GENOMIC DNA]</scope>
    <source>
        <strain evidence="1 2">SA925</strain>
    </source>
</reference>
<evidence type="ECO:0000313" key="1">
    <source>
        <dbReference type="EMBL" id="PNU04152.1"/>
    </source>
</evidence>
<dbReference type="Proteomes" id="UP000236327">
    <property type="component" value="Unassembled WGS sequence"/>
</dbReference>
<comment type="caution">
    <text evidence="1">The sequence shown here is derived from an EMBL/GenBank/DDBJ whole genome shotgun (WGS) entry which is preliminary data.</text>
</comment>
<evidence type="ECO:0000313" key="2">
    <source>
        <dbReference type="Proteomes" id="UP000236327"/>
    </source>
</evidence>
<proteinExistence type="predicted"/>
<organism evidence="1 2">
    <name type="scientific">Novosphingobium guangzhouense</name>
    <dbReference type="NCBI Taxonomy" id="1850347"/>
    <lineage>
        <taxon>Bacteria</taxon>
        <taxon>Pseudomonadati</taxon>
        <taxon>Pseudomonadota</taxon>
        <taxon>Alphaproteobacteria</taxon>
        <taxon>Sphingomonadales</taxon>
        <taxon>Sphingomonadaceae</taxon>
        <taxon>Novosphingobium</taxon>
    </lineage>
</organism>
<accession>A0A2K2FZG6</accession>
<gene>
    <name evidence="1" type="ORF">A8V01_04880</name>
</gene>
<sequence length="319" mass="35745">MSDYMLKNEHQAGYVRSTKPRLSKVIEYIAATDTGITVPAISAEWVERFRRWLAAQPVRNKAGKIIRDRSPGGIEGCVLQLAAVINSMKGHEAQFKARSVKDLANSPVYRADIDMLAAMFRFCLYPEPKPKQRWSPKVARLTVEGRTNLLRYLRAAVATWARPDAIYDLRAKGQWHREAGVLALNRPGRVQTKKYRPAIPVARQFAPWLDEAMGRENYLPVSTIRHTWDAMKVHIGLPGDAEAGEKLIRRSVSTICRRSIGEANWTQGEMMLGHRKASISDLYAIPDPANLGLALTATEKLIDEIELRVPGAFTAGLPH</sequence>
<dbReference type="AlphaFoldDB" id="A0A2K2FZG6"/>
<protein>
    <recommendedName>
        <fullName evidence="3">Integrase</fullName>
    </recommendedName>
</protein>
<name>A0A2K2FZG6_9SPHN</name>
<evidence type="ECO:0008006" key="3">
    <source>
        <dbReference type="Google" id="ProtNLM"/>
    </source>
</evidence>
<keyword evidence="2" id="KW-1185">Reference proteome</keyword>